<organism evidence="3 4">
    <name type="scientific">Austropuccinia psidii MF-1</name>
    <dbReference type="NCBI Taxonomy" id="1389203"/>
    <lineage>
        <taxon>Eukaryota</taxon>
        <taxon>Fungi</taxon>
        <taxon>Dikarya</taxon>
        <taxon>Basidiomycota</taxon>
        <taxon>Pucciniomycotina</taxon>
        <taxon>Pucciniomycetes</taxon>
        <taxon>Pucciniales</taxon>
        <taxon>Sphaerophragmiaceae</taxon>
        <taxon>Austropuccinia</taxon>
    </lineage>
</organism>
<feature type="non-terminal residue" evidence="3">
    <location>
        <position position="1"/>
    </location>
</feature>
<sequence>AGSYNASKAAMNSLCKTFATEERNITSIALDPGIVDTKMLAELMAKGKDKIDTDSYQRFTDFFESLKVLPPETPARVIANLVTKAEKSLTGQVLSWDSDKLKSFLLR</sequence>
<dbReference type="GO" id="GO:0050664">
    <property type="term" value="F:oxidoreductase activity, acting on NAD(P)H, oxygen as acceptor"/>
    <property type="evidence" value="ECO:0007669"/>
    <property type="project" value="TreeGrafter"/>
</dbReference>
<dbReference type="AlphaFoldDB" id="A0A9Q3L0U8"/>
<dbReference type="InterPro" id="IPR036291">
    <property type="entry name" value="NAD(P)-bd_dom_sf"/>
</dbReference>
<dbReference type="InterPro" id="IPR002347">
    <property type="entry name" value="SDR_fam"/>
</dbReference>
<comment type="similarity">
    <text evidence="1">Belongs to the short-chain dehydrogenases/reductases (SDR) family.</text>
</comment>
<name>A0A9Q3L0U8_9BASI</name>
<dbReference type="EMBL" id="AVOT02137042">
    <property type="protein sequence ID" value="MBW0590116.1"/>
    <property type="molecule type" value="Genomic_DNA"/>
</dbReference>
<dbReference type="PANTHER" id="PTHR43008:SF8">
    <property type="entry name" value="BENZIL REDUCTASE ((S)-BENZOIN FORMING) IRC24"/>
    <property type="match status" value="1"/>
</dbReference>
<evidence type="ECO:0000313" key="3">
    <source>
        <dbReference type="EMBL" id="MBW0590116.1"/>
    </source>
</evidence>
<comment type="caution">
    <text evidence="3">The sequence shown here is derived from an EMBL/GenBank/DDBJ whole genome shotgun (WGS) entry which is preliminary data.</text>
</comment>
<keyword evidence="4" id="KW-1185">Reference proteome</keyword>
<dbReference type="SUPFAM" id="SSF51735">
    <property type="entry name" value="NAD(P)-binding Rossmann-fold domains"/>
    <property type="match status" value="1"/>
</dbReference>
<dbReference type="OrthoDB" id="9876299at2759"/>
<evidence type="ECO:0000313" key="4">
    <source>
        <dbReference type="Proteomes" id="UP000765509"/>
    </source>
</evidence>
<keyword evidence="2" id="KW-0560">Oxidoreductase</keyword>
<proteinExistence type="inferred from homology"/>
<dbReference type="Pfam" id="PF13561">
    <property type="entry name" value="adh_short_C2"/>
    <property type="match status" value="1"/>
</dbReference>
<evidence type="ECO:0000256" key="1">
    <source>
        <dbReference type="ARBA" id="ARBA00006484"/>
    </source>
</evidence>
<dbReference type="PANTHER" id="PTHR43008">
    <property type="entry name" value="BENZIL REDUCTASE"/>
    <property type="match status" value="1"/>
</dbReference>
<evidence type="ECO:0008006" key="5">
    <source>
        <dbReference type="Google" id="ProtNLM"/>
    </source>
</evidence>
<protein>
    <recommendedName>
        <fullName evidence="5">Short-chain dehydrogenase</fullName>
    </recommendedName>
</protein>
<reference evidence="3" key="1">
    <citation type="submission" date="2021-03" db="EMBL/GenBank/DDBJ databases">
        <title>Draft genome sequence of rust myrtle Austropuccinia psidii MF-1, a brazilian biotype.</title>
        <authorList>
            <person name="Quecine M.C."/>
            <person name="Pachon D.M.R."/>
            <person name="Bonatelli M.L."/>
            <person name="Correr F.H."/>
            <person name="Franceschini L.M."/>
            <person name="Leite T.F."/>
            <person name="Margarido G.R.A."/>
            <person name="Almeida C.A."/>
            <person name="Ferrarezi J.A."/>
            <person name="Labate C.A."/>
        </authorList>
    </citation>
    <scope>NUCLEOTIDE SEQUENCE</scope>
    <source>
        <strain evidence="3">MF-1</strain>
    </source>
</reference>
<evidence type="ECO:0000256" key="2">
    <source>
        <dbReference type="ARBA" id="ARBA00023002"/>
    </source>
</evidence>
<dbReference type="Proteomes" id="UP000765509">
    <property type="component" value="Unassembled WGS sequence"/>
</dbReference>
<dbReference type="Gene3D" id="3.40.50.720">
    <property type="entry name" value="NAD(P)-binding Rossmann-like Domain"/>
    <property type="match status" value="1"/>
</dbReference>
<dbReference type="GO" id="GO:0016616">
    <property type="term" value="F:oxidoreductase activity, acting on the CH-OH group of donors, NAD or NADP as acceptor"/>
    <property type="evidence" value="ECO:0007669"/>
    <property type="project" value="UniProtKB-ARBA"/>
</dbReference>
<gene>
    <name evidence="3" type="ORF">O181_129831</name>
</gene>
<accession>A0A9Q3L0U8</accession>